<dbReference type="Pfam" id="PF00743">
    <property type="entry name" value="FMO-like"/>
    <property type="match status" value="1"/>
</dbReference>
<dbReference type="PANTHER" id="PTHR43872">
    <property type="entry name" value="MONOOXYGENASE, PUTATIVE (AFU_ORTHOLOGUE AFUA_8G02570)-RELATED"/>
    <property type="match status" value="1"/>
</dbReference>
<dbReference type="EMBL" id="CP006936">
    <property type="protein sequence ID" value="AHC27433.1"/>
    <property type="molecule type" value="Genomic_DNA"/>
</dbReference>
<evidence type="ECO:0000256" key="2">
    <source>
        <dbReference type="ARBA" id="ARBA00010139"/>
    </source>
</evidence>
<dbReference type="PRINTS" id="PR00411">
    <property type="entry name" value="PNDRDTASEI"/>
</dbReference>
<sequence>MNNGVHEHVDVVVIGAGIAGISAAWHIRRHCPDLSVAVLEGRSELGGTWSLFRYPGVRCDSDMYTLGFTFAPWTEQDAIVGGDVILAYLKRVVDQEKLTPFIRLGHQVHAARWSSRQKRWSIQVTGSSGNREMTCSFLLACTGYYRYDGGYLPDFPGIDDFEGVVVHPQQWPQELSVEDRRVAVIGSGATAMTLAPTLATKAAHVTMVQRSPTYVVSRPRRDRVANLLLRNLPRPAAYSLIRAKNISMMMLSLYMARKVPARMGEAIIDRAKRELPAGYDAETHFRPRYKIWDNRLCLILDGDLFTSIRRGELSMATGQVERFDKDGLMLGNGEHVPADVVVMATGFHMRLFGGIDLYVDDEQINLADTVCYKGMMLHGVPNFAFTVGYQAATYTLKADIVSRYVSRLLNYMRDHHIHCVTPNLDDESVHLVPFTEYRPGYVERVLDSLPRQGSKPPWRLSMNYYRDSWMSRVQPIADDHLTMS</sequence>
<dbReference type="InterPro" id="IPR036188">
    <property type="entry name" value="FAD/NAD-bd_sf"/>
</dbReference>
<evidence type="ECO:0000313" key="9">
    <source>
        <dbReference type="Proteomes" id="UP000018763"/>
    </source>
</evidence>
<protein>
    <submittedName>
        <fullName evidence="8">FAD-containing monooxygenase EthA</fullName>
    </submittedName>
</protein>
<name>V5XHV8_MYCNE</name>
<dbReference type="AlphaFoldDB" id="V5XHV8"/>
<keyword evidence="7 8" id="KW-0503">Monooxygenase</keyword>
<keyword evidence="9" id="KW-1185">Reference proteome</keyword>
<comment type="cofactor">
    <cofactor evidence="1">
        <name>FAD</name>
        <dbReference type="ChEBI" id="CHEBI:57692"/>
    </cofactor>
</comment>
<evidence type="ECO:0000256" key="5">
    <source>
        <dbReference type="ARBA" id="ARBA00022857"/>
    </source>
</evidence>
<accession>V5XHV8</accession>
<evidence type="ECO:0000256" key="7">
    <source>
        <dbReference type="ARBA" id="ARBA00023033"/>
    </source>
</evidence>
<dbReference type="Gene3D" id="3.50.50.60">
    <property type="entry name" value="FAD/NAD(P)-binding domain"/>
    <property type="match status" value="2"/>
</dbReference>
<dbReference type="HOGENOM" id="CLU_032067_2_0_11"/>
<keyword evidence="4" id="KW-0274">FAD</keyword>
<reference evidence="8 9" key="1">
    <citation type="journal article" date="2014" name="Genome Announc.">
        <title>Complete Genome Sequence of Sterol-Transforming Mycobacterium neoaurum Strain VKM Ac-1815D.</title>
        <authorList>
            <person name="Shtratnikova V.Y."/>
            <person name="Bragin E.Y."/>
            <person name="Dovbnya D.V."/>
            <person name="Pekov Y.A."/>
            <person name="Schelkunov M.I."/>
            <person name="Strizhov N."/>
            <person name="Ivashina T.V."/>
            <person name="Ashapkin V.V."/>
            <person name="Donova M.V."/>
        </authorList>
    </citation>
    <scope>NUCLEOTIDE SEQUENCE [LARGE SCALE GENOMIC DNA]</scope>
    <source>
        <strain evidence="8 9">VKM Ac-1815D</strain>
    </source>
</reference>
<dbReference type="SMR" id="V5XHV8"/>
<evidence type="ECO:0000256" key="3">
    <source>
        <dbReference type="ARBA" id="ARBA00022630"/>
    </source>
</evidence>
<dbReference type="KEGG" id="mne:D174_24045"/>
<dbReference type="GO" id="GO:0050660">
    <property type="term" value="F:flavin adenine dinucleotide binding"/>
    <property type="evidence" value="ECO:0007669"/>
    <property type="project" value="InterPro"/>
</dbReference>
<dbReference type="eggNOG" id="COG2072">
    <property type="taxonomic scope" value="Bacteria"/>
</dbReference>
<dbReference type="GO" id="GO:0050661">
    <property type="term" value="F:NADP binding"/>
    <property type="evidence" value="ECO:0007669"/>
    <property type="project" value="InterPro"/>
</dbReference>
<evidence type="ECO:0000256" key="1">
    <source>
        <dbReference type="ARBA" id="ARBA00001974"/>
    </source>
</evidence>
<dbReference type="InterPro" id="IPR020946">
    <property type="entry name" value="Flavin_mOase-like"/>
</dbReference>
<dbReference type="GeneID" id="43452514"/>
<dbReference type="Proteomes" id="UP000018763">
    <property type="component" value="Chromosome"/>
</dbReference>
<organism evidence="8 9">
    <name type="scientific">Mycolicibacterium neoaurum VKM Ac-1815D</name>
    <dbReference type="NCBI Taxonomy" id="700508"/>
    <lineage>
        <taxon>Bacteria</taxon>
        <taxon>Bacillati</taxon>
        <taxon>Actinomycetota</taxon>
        <taxon>Actinomycetes</taxon>
        <taxon>Mycobacteriales</taxon>
        <taxon>Mycobacteriaceae</taxon>
        <taxon>Mycolicibacterium</taxon>
    </lineage>
</organism>
<keyword evidence="6" id="KW-0560">Oxidoreductase</keyword>
<gene>
    <name evidence="8" type="ORF">D174_24045</name>
</gene>
<evidence type="ECO:0000256" key="6">
    <source>
        <dbReference type="ARBA" id="ARBA00023002"/>
    </source>
</evidence>
<dbReference type="PANTHER" id="PTHR43872:SF1">
    <property type="entry name" value="MONOOXYGENASE, PUTATIVE (AFU_ORTHOLOGUE AFUA_8G02570)-RELATED"/>
    <property type="match status" value="1"/>
</dbReference>
<dbReference type="Pfam" id="PF13450">
    <property type="entry name" value="NAD_binding_8"/>
    <property type="match status" value="1"/>
</dbReference>
<dbReference type="GO" id="GO:0004499">
    <property type="term" value="F:N,N-dimethylaniline monooxygenase activity"/>
    <property type="evidence" value="ECO:0007669"/>
    <property type="project" value="InterPro"/>
</dbReference>
<dbReference type="FunFam" id="3.50.50.60:FF:000228">
    <property type="entry name" value="FAD-containing monooxygenase EthA"/>
    <property type="match status" value="1"/>
</dbReference>
<dbReference type="InterPro" id="IPR051820">
    <property type="entry name" value="FAD-binding_MO"/>
</dbReference>
<proteinExistence type="inferred from homology"/>
<comment type="similarity">
    <text evidence="2">Belongs to the FAD-binding monooxygenase family.</text>
</comment>
<dbReference type="PRINTS" id="PR00368">
    <property type="entry name" value="FADPNR"/>
</dbReference>
<dbReference type="RefSeq" id="WP_019511022.1">
    <property type="nucleotide sequence ID" value="NC_023036.2"/>
</dbReference>
<dbReference type="SUPFAM" id="SSF51905">
    <property type="entry name" value="FAD/NAD(P)-binding domain"/>
    <property type="match status" value="2"/>
</dbReference>
<evidence type="ECO:0000256" key="4">
    <source>
        <dbReference type="ARBA" id="ARBA00022827"/>
    </source>
</evidence>
<keyword evidence="5" id="KW-0521">NADP</keyword>
<evidence type="ECO:0000313" key="8">
    <source>
        <dbReference type="EMBL" id="AHC27433.1"/>
    </source>
</evidence>
<keyword evidence="3" id="KW-0285">Flavoprotein</keyword>